<dbReference type="EMBL" id="LR130779">
    <property type="protein sequence ID" value="VDN64534.1"/>
    <property type="molecule type" value="Genomic_DNA"/>
</dbReference>
<sequence length="173" mass="18789">MHTCRLIIWSRRLGSPLSHSQAISMRINRLNLLLFALISALAGMLIVLSAIGFTPFDYYLLLACTFGSVAGSFAQAIAATIHPDGPPNKEGILVLASPELREMRGMWLTLRLILGAILGFVFGLYFVGTLHQTGAVFAKIWGLSFVVGYAAPKVWQAQEAALLARLQESSADK</sequence>
<gene>
    <name evidence="1" type="ORF">POT9AD_3559</name>
</gene>
<name>A0A653B7B0_ECTOL</name>
<dbReference type="AlphaFoldDB" id="A0A653B7B0"/>
<organism evidence="1">
    <name type="scientific">Ectopseudomonas oleovorans</name>
    <name type="common">Pseudomonas oleovorans</name>
    <dbReference type="NCBI Taxonomy" id="301"/>
    <lineage>
        <taxon>Bacteria</taxon>
        <taxon>Pseudomonadati</taxon>
        <taxon>Pseudomonadota</taxon>
        <taxon>Gammaproteobacteria</taxon>
        <taxon>Pseudomonadales</taxon>
        <taxon>Pseudomonadaceae</taxon>
        <taxon>Ectopseudomonas</taxon>
    </lineage>
</organism>
<proteinExistence type="predicted"/>
<accession>A0A653B7B0</accession>
<protein>
    <submittedName>
        <fullName evidence="1">Uncharacterized protein</fullName>
    </submittedName>
</protein>
<reference evidence="1" key="1">
    <citation type="submission" date="2018-11" db="EMBL/GenBank/DDBJ databases">
        <authorList>
            <consortium name="Genoscope - CEA"/>
            <person name="William W."/>
        </authorList>
    </citation>
    <scope>NUCLEOTIDE SEQUENCE [LARGE SCALE GENOMIC DNA]</scope>
    <source>
        <strain evidence="1">T9AD</strain>
    </source>
</reference>
<evidence type="ECO:0000313" key="1">
    <source>
        <dbReference type="EMBL" id="VDN64534.1"/>
    </source>
</evidence>